<protein>
    <submittedName>
        <fullName evidence="8">Cytochrome b/b6 domain-containing protein</fullName>
    </submittedName>
</protein>
<dbReference type="PANTHER" id="PTHR30485">
    <property type="entry name" value="NI/FE-HYDROGENASE 1 B-TYPE CYTOCHROME SUBUNIT"/>
    <property type="match status" value="1"/>
</dbReference>
<evidence type="ECO:0000256" key="4">
    <source>
        <dbReference type="ARBA" id="ARBA00022989"/>
    </source>
</evidence>
<keyword evidence="9" id="KW-1185">Reference proteome</keyword>
<feature type="transmembrane region" description="Helical" evidence="6">
    <location>
        <begin position="40"/>
        <end position="58"/>
    </location>
</feature>
<proteinExistence type="predicted"/>
<dbReference type="PANTHER" id="PTHR30485:SF2">
    <property type="entry name" value="BLL0597 PROTEIN"/>
    <property type="match status" value="1"/>
</dbReference>
<dbReference type="Proteomes" id="UP001336314">
    <property type="component" value="Unassembled WGS sequence"/>
</dbReference>
<name>A0ABU7J5P3_9GAMM</name>
<dbReference type="InterPro" id="IPR051542">
    <property type="entry name" value="Hydrogenase_cytochrome"/>
</dbReference>
<feature type="transmembrane region" description="Helical" evidence="6">
    <location>
        <begin position="91"/>
        <end position="108"/>
    </location>
</feature>
<dbReference type="InterPro" id="IPR016174">
    <property type="entry name" value="Di-haem_cyt_TM"/>
</dbReference>
<keyword evidence="4 6" id="KW-1133">Transmembrane helix</keyword>
<organism evidence="8 9">
    <name type="scientific">Alkalimonas cellulosilytica</name>
    <dbReference type="NCBI Taxonomy" id="3058395"/>
    <lineage>
        <taxon>Bacteria</taxon>
        <taxon>Pseudomonadati</taxon>
        <taxon>Pseudomonadota</taxon>
        <taxon>Gammaproteobacteria</taxon>
        <taxon>Alkalimonas</taxon>
    </lineage>
</organism>
<evidence type="ECO:0000313" key="9">
    <source>
        <dbReference type="Proteomes" id="UP001336314"/>
    </source>
</evidence>
<gene>
    <name evidence="8" type="ORF">QWY20_09925</name>
</gene>
<evidence type="ECO:0000259" key="7">
    <source>
        <dbReference type="Pfam" id="PF01292"/>
    </source>
</evidence>
<dbReference type="EMBL" id="JAUHLI010000008">
    <property type="protein sequence ID" value="MEE2001767.1"/>
    <property type="molecule type" value="Genomic_DNA"/>
</dbReference>
<dbReference type="SUPFAM" id="SSF81342">
    <property type="entry name" value="Transmembrane di-heme cytochromes"/>
    <property type="match status" value="1"/>
</dbReference>
<feature type="transmembrane region" description="Helical" evidence="6">
    <location>
        <begin position="141"/>
        <end position="162"/>
    </location>
</feature>
<comment type="subcellular location">
    <subcellularLocation>
        <location evidence="1">Cell membrane</location>
        <topology evidence="1">Multi-pass membrane protein</topology>
    </subcellularLocation>
</comment>
<dbReference type="Gene3D" id="1.20.950.20">
    <property type="entry name" value="Transmembrane di-heme cytochromes, Chain C"/>
    <property type="match status" value="1"/>
</dbReference>
<comment type="caution">
    <text evidence="8">The sequence shown here is derived from an EMBL/GenBank/DDBJ whole genome shotgun (WGS) entry which is preliminary data.</text>
</comment>
<evidence type="ECO:0000256" key="2">
    <source>
        <dbReference type="ARBA" id="ARBA00022475"/>
    </source>
</evidence>
<reference evidence="8 9" key="1">
    <citation type="submission" date="2023-07" db="EMBL/GenBank/DDBJ databases">
        <title>Alkalimonas sp., MEB108 novel, alkaliphilic bacterium isolated from Lonar Lake, India.</title>
        <authorList>
            <person name="Joshi A."/>
            <person name="Thite S."/>
        </authorList>
    </citation>
    <scope>NUCLEOTIDE SEQUENCE [LARGE SCALE GENOMIC DNA]</scope>
    <source>
        <strain evidence="8 9">MEB108</strain>
    </source>
</reference>
<accession>A0ABU7J5P3</accession>
<keyword evidence="5 6" id="KW-0472">Membrane</keyword>
<evidence type="ECO:0000256" key="5">
    <source>
        <dbReference type="ARBA" id="ARBA00023136"/>
    </source>
</evidence>
<feature type="transmembrane region" description="Helical" evidence="6">
    <location>
        <begin position="190"/>
        <end position="207"/>
    </location>
</feature>
<dbReference type="Pfam" id="PF01292">
    <property type="entry name" value="Ni_hydr_CYTB"/>
    <property type="match status" value="1"/>
</dbReference>
<evidence type="ECO:0000256" key="6">
    <source>
        <dbReference type="SAM" id="Phobius"/>
    </source>
</evidence>
<evidence type="ECO:0000256" key="3">
    <source>
        <dbReference type="ARBA" id="ARBA00022692"/>
    </source>
</evidence>
<keyword evidence="2" id="KW-1003">Cell membrane</keyword>
<keyword evidence="3 6" id="KW-0812">Transmembrane</keyword>
<feature type="transmembrane region" description="Helical" evidence="6">
    <location>
        <begin position="12"/>
        <end position="28"/>
    </location>
</feature>
<sequence length="219" mass="25076">MTVMKKVWDPAVRFFHWSQLLLLAGLWYTGTEGLMEWHQLLAYTLAAVLLARICWGFYGSQTARFSQFAASPRTAIGYLQRPQPVMGHNPASSYMIFALLLLVLLQFISGLMTTDHIFTDGPLVRYVSSETVSLATRWHKLGIDILLVAVVVHIIAAIWHSWRHHNVIMGMLHGKLPTAKDVNVPEPKTGWSFFVLVVLFWLAFYWWQGADLIRMLSYQ</sequence>
<evidence type="ECO:0000256" key="1">
    <source>
        <dbReference type="ARBA" id="ARBA00004651"/>
    </source>
</evidence>
<dbReference type="RefSeq" id="WP_330128860.1">
    <property type="nucleotide sequence ID" value="NZ_JAUHLI010000008.1"/>
</dbReference>
<evidence type="ECO:0000313" key="8">
    <source>
        <dbReference type="EMBL" id="MEE2001767.1"/>
    </source>
</evidence>
<dbReference type="InterPro" id="IPR011577">
    <property type="entry name" value="Cyt_b561_bac/Ni-Hgenase"/>
</dbReference>
<feature type="domain" description="Cytochrome b561 bacterial/Ni-hydrogenase" evidence="7">
    <location>
        <begin position="7"/>
        <end position="174"/>
    </location>
</feature>